<accession>A0A7R9H092</accession>
<dbReference type="InterPro" id="IPR006169">
    <property type="entry name" value="GTP1_OBG_dom"/>
</dbReference>
<dbReference type="GO" id="GO:0005730">
    <property type="term" value="C:nucleolus"/>
    <property type="evidence" value="ECO:0007669"/>
    <property type="project" value="UniProtKB-SubCell"/>
</dbReference>
<evidence type="ECO:0000259" key="7">
    <source>
        <dbReference type="PROSITE" id="PS51710"/>
    </source>
</evidence>
<evidence type="ECO:0000313" key="9">
    <source>
        <dbReference type="EMBL" id="CAD7403056.1"/>
    </source>
</evidence>
<gene>
    <name evidence="9" type="ORF">TCEB3V08_LOCUS6791</name>
</gene>
<evidence type="ECO:0008006" key="10">
    <source>
        <dbReference type="Google" id="ProtNLM"/>
    </source>
</evidence>
<dbReference type="GO" id="GO:0005525">
    <property type="term" value="F:GTP binding"/>
    <property type="evidence" value="ECO:0007669"/>
    <property type="project" value="UniProtKB-KW"/>
</dbReference>
<feature type="domain" description="Obg" evidence="8">
    <location>
        <begin position="8"/>
        <end position="214"/>
    </location>
</feature>
<dbReference type="GO" id="GO:0000287">
    <property type="term" value="F:magnesium ion binding"/>
    <property type="evidence" value="ECO:0007669"/>
    <property type="project" value="InterPro"/>
</dbReference>
<dbReference type="InterPro" id="IPR031167">
    <property type="entry name" value="G_OBG"/>
</dbReference>
<sequence>MTRKFLQGKFLDSLRLYVRGGTGGMGFPKYGGVGGKGGSVYVMAKEEGDLKSVSKKHSSKRVLAGHGGHSHKNRVLGCPGEDQYVEVPLGVTIIDEHGRVLEKEQSDDDFEIGVKTRKTSKKLNLKTSNYLTDNRTCLFEAAISAMQSTKDGLNITTISATQYHSRRTSLKRGDLDKTGSSILVAPGGPGGGPTNNFCGVKGQGHSVTLDLKLIADIGLVGFPNAGKSSLLKAISNAKPKVASYPFTTIRPNIGVLQYSDYRQITMADLPGLIEGAHANIGMGHKFLKHVERTKMLLLIVDIGGFQLSPHHTPRSCLETVLLLNKELELYKEDLLEKPAVLVINKMDLEGADEKLRAIQSHLKDLAGASLQFSELLRPKHPLQFDSVMAISALSDPEGVSRVKLRLRELLDFYAEQSLALAEQESRLLEQVTASITEAGPRLV</sequence>
<dbReference type="EMBL" id="OC318727">
    <property type="protein sequence ID" value="CAD7403056.1"/>
    <property type="molecule type" value="Genomic_DNA"/>
</dbReference>
<feature type="domain" description="OBG-type G" evidence="7">
    <location>
        <begin position="215"/>
        <end position="411"/>
    </location>
</feature>
<dbReference type="InterPro" id="IPR014100">
    <property type="entry name" value="GTP-bd_Obg/CgtA"/>
</dbReference>
<dbReference type="PIRSF" id="PIRSF002401">
    <property type="entry name" value="GTP_bd_Obg/CgtA"/>
    <property type="match status" value="1"/>
</dbReference>
<dbReference type="Pfam" id="PF01926">
    <property type="entry name" value="MMR_HSR1"/>
    <property type="match status" value="1"/>
</dbReference>
<dbReference type="SUPFAM" id="SSF52540">
    <property type="entry name" value="P-loop containing nucleoside triphosphate hydrolases"/>
    <property type="match status" value="1"/>
</dbReference>
<dbReference type="PROSITE" id="PS51710">
    <property type="entry name" value="G_OBG"/>
    <property type="match status" value="1"/>
</dbReference>
<dbReference type="InterPro" id="IPR036726">
    <property type="entry name" value="GTP1_OBG_dom_sf"/>
</dbReference>
<dbReference type="PROSITE" id="PS51883">
    <property type="entry name" value="OBG"/>
    <property type="match status" value="1"/>
</dbReference>
<dbReference type="InterPro" id="IPR027417">
    <property type="entry name" value="P-loop_NTPase"/>
</dbReference>
<keyword evidence="4" id="KW-0547">Nucleotide-binding</keyword>
<dbReference type="AlphaFoldDB" id="A0A7R9H092"/>
<evidence type="ECO:0000256" key="2">
    <source>
        <dbReference type="ARBA" id="ARBA00007699"/>
    </source>
</evidence>
<dbReference type="InterPro" id="IPR045086">
    <property type="entry name" value="OBG_GTPase"/>
</dbReference>
<evidence type="ECO:0000256" key="4">
    <source>
        <dbReference type="ARBA" id="ARBA00022741"/>
    </source>
</evidence>
<keyword evidence="3" id="KW-0690">Ribosome biogenesis</keyword>
<organism evidence="9">
    <name type="scientific">Timema cristinae</name>
    <name type="common">Walking stick</name>
    <dbReference type="NCBI Taxonomy" id="61476"/>
    <lineage>
        <taxon>Eukaryota</taxon>
        <taxon>Metazoa</taxon>
        <taxon>Ecdysozoa</taxon>
        <taxon>Arthropoda</taxon>
        <taxon>Hexapoda</taxon>
        <taxon>Insecta</taxon>
        <taxon>Pterygota</taxon>
        <taxon>Neoptera</taxon>
        <taxon>Polyneoptera</taxon>
        <taxon>Phasmatodea</taxon>
        <taxon>Timematodea</taxon>
        <taxon>Timematoidea</taxon>
        <taxon>Timematidae</taxon>
        <taxon>Timema</taxon>
    </lineage>
</organism>
<dbReference type="PRINTS" id="PR00326">
    <property type="entry name" value="GTP1OBG"/>
</dbReference>
<protein>
    <recommendedName>
        <fullName evidence="10">GTP-binding protein 10</fullName>
    </recommendedName>
</protein>
<evidence type="ECO:0000256" key="5">
    <source>
        <dbReference type="ARBA" id="ARBA00023134"/>
    </source>
</evidence>
<keyword evidence="5" id="KW-0342">GTP-binding</keyword>
<evidence type="ECO:0000256" key="1">
    <source>
        <dbReference type="ARBA" id="ARBA00004604"/>
    </source>
</evidence>
<dbReference type="SUPFAM" id="SSF82051">
    <property type="entry name" value="Obg GTP-binding protein N-terminal domain"/>
    <property type="match status" value="1"/>
</dbReference>
<evidence type="ECO:0000256" key="3">
    <source>
        <dbReference type="ARBA" id="ARBA00022517"/>
    </source>
</evidence>
<dbReference type="PANTHER" id="PTHR11702">
    <property type="entry name" value="DEVELOPMENTALLY REGULATED GTP-BINDING PROTEIN-RELATED"/>
    <property type="match status" value="1"/>
</dbReference>
<proteinExistence type="inferred from homology"/>
<dbReference type="GO" id="GO:0003924">
    <property type="term" value="F:GTPase activity"/>
    <property type="evidence" value="ECO:0007669"/>
    <property type="project" value="InterPro"/>
</dbReference>
<dbReference type="InterPro" id="IPR006073">
    <property type="entry name" value="GTP-bd"/>
</dbReference>
<dbReference type="GO" id="GO:0042254">
    <property type="term" value="P:ribosome biogenesis"/>
    <property type="evidence" value="ECO:0007669"/>
    <property type="project" value="UniProtKB-UniRule"/>
</dbReference>
<evidence type="ECO:0000259" key="8">
    <source>
        <dbReference type="PROSITE" id="PS51883"/>
    </source>
</evidence>
<dbReference type="Gene3D" id="2.70.210.12">
    <property type="entry name" value="GTP1/OBG domain"/>
    <property type="match status" value="1"/>
</dbReference>
<dbReference type="Pfam" id="PF01018">
    <property type="entry name" value="GTP1_OBG"/>
    <property type="match status" value="1"/>
</dbReference>
<comment type="subcellular location">
    <subcellularLocation>
        <location evidence="1">Nucleus</location>
        <location evidence="1">Nucleolus</location>
    </subcellularLocation>
</comment>
<dbReference type="Gene3D" id="3.40.50.300">
    <property type="entry name" value="P-loop containing nucleotide triphosphate hydrolases"/>
    <property type="match status" value="1"/>
</dbReference>
<keyword evidence="6" id="KW-0539">Nucleus</keyword>
<dbReference type="GO" id="GO:0005739">
    <property type="term" value="C:mitochondrion"/>
    <property type="evidence" value="ECO:0007669"/>
    <property type="project" value="TreeGrafter"/>
</dbReference>
<comment type="similarity">
    <text evidence="2">Belongs to the TRAFAC class OBG-HflX-like GTPase superfamily. OBG GTPase family.</text>
</comment>
<dbReference type="PANTHER" id="PTHR11702:SF43">
    <property type="entry name" value="GTP-BINDING PROTEIN 10"/>
    <property type="match status" value="1"/>
</dbReference>
<dbReference type="CDD" id="cd01898">
    <property type="entry name" value="Obg"/>
    <property type="match status" value="1"/>
</dbReference>
<evidence type="ECO:0000256" key="6">
    <source>
        <dbReference type="ARBA" id="ARBA00023242"/>
    </source>
</evidence>
<name>A0A7R9H092_TIMCR</name>
<reference evidence="9" key="1">
    <citation type="submission" date="2020-11" db="EMBL/GenBank/DDBJ databases">
        <authorList>
            <person name="Tran Van P."/>
        </authorList>
    </citation>
    <scope>NUCLEOTIDE SEQUENCE</scope>
</reference>